<name>A0A8J2BRL3_9BACT</name>
<feature type="compositionally biased region" description="Basic residues" evidence="1">
    <location>
        <begin position="57"/>
        <end position="69"/>
    </location>
</feature>
<evidence type="ECO:0000313" key="3">
    <source>
        <dbReference type="Proteomes" id="UP000663859"/>
    </source>
</evidence>
<keyword evidence="3" id="KW-1185">Reference proteome</keyword>
<feature type="region of interest" description="Disordered" evidence="1">
    <location>
        <begin position="55"/>
        <end position="84"/>
    </location>
</feature>
<dbReference type="Proteomes" id="UP000663859">
    <property type="component" value="Unassembled WGS sequence"/>
</dbReference>
<protein>
    <submittedName>
        <fullName evidence="2">Uncharacterized protein</fullName>
    </submittedName>
</protein>
<evidence type="ECO:0000313" key="2">
    <source>
        <dbReference type="EMBL" id="CAF0704974.1"/>
    </source>
</evidence>
<sequence length="84" mass="9606">MLRYTKNFRTSETFKNFCKPITNQTKGFFLSSDQLRLSEGIPGKRESLTSYFAPKGRSSRARKISPRHTFRQDSSITNSLSAPV</sequence>
<evidence type="ECO:0000256" key="1">
    <source>
        <dbReference type="SAM" id="MobiDB-lite"/>
    </source>
</evidence>
<reference evidence="2" key="1">
    <citation type="submission" date="2021-02" db="EMBL/GenBank/DDBJ databases">
        <authorList>
            <person name="Cremers G."/>
            <person name="Picone N."/>
        </authorList>
    </citation>
    <scope>NUCLEOTIDE SEQUENCE</scope>
    <source>
        <strain evidence="2">PQ17</strain>
    </source>
</reference>
<feature type="compositionally biased region" description="Polar residues" evidence="1">
    <location>
        <begin position="72"/>
        <end position="84"/>
    </location>
</feature>
<dbReference type="EMBL" id="CAJNOB010000070">
    <property type="protein sequence ID" value="CAF0704974.1"/>
    <property type="molecule type" value="Genomic_DNA"/>
</dbReference>
<dbReference type="AlphaFoldDB" id="A0A8J2BRL3"/>
<organism evidence="2 3">
    <name type="scientific">Candidatus Methylacidithermus pantelleriae</name>
    <dbReference type="NCBI Taxonomy" id="2744239"/>
    <lineage>
        <taxon>Bacteria</taxon>
        <taxon>Pseudomonadati</taxon>
        <taxon>Verrucomicrobiota</taxon>
        <taxon>Methylacidiphilae</taxon>
        <taxon>Methylacidiphilales</taxon>
        <taxon>Methylacidiphilaceae</taxon>
        <taxon>Candidatus Methylacidithermus</taxon>
    </lineage>
</organism>
<gene>
    <name evidence="2" type="ORF">MPNT_80047</name>
</gene>
<comment type="caution">
    <text evidence="2">The sequence shown here is derived from an EMBL/GenBank/DDBJ whole genome shotgun (WGS) entry which is preliminary data.</text>
</comment>
<accession>A0A8J2BRL3</accession>
<proteinExistence type="predicted"/>